<dbReference type="EMBL" id="PTJD01000017">
    <property type="protein sequence ID" value="PPK92129.1"/>
    <property type="molecule type" value="Genomic_DNA"/>
</dbReference>
<feature type="region of interest" description="Disordered" evidence="1">
    <location>
        <begin position="68"/>
        <end position="88"/>
    </location>
</feature>
<keyword evidence="3" id="KW-1185">Reference proteome</keyword>
<proteinExistence type="predicted"/>
<sequence>MHAHRSRSAFLALAVVAGSALTLGGLHLHGEEPPSSAPQLAAVSIGEGPAPEGRSFWPESSVSVVDDLDYLPDPTDSGAHDNGQAPVEMRTARADVDRDPLNYGSDPFPHFQPAPIQLPVEAKSISGLTR</sequence>
<evidence type="ECO:0000256" key="1">
    <source>
        <dbReference type="SAM" id="MobiDB-lite"/>
    </source>
</evidence>
<evidence type="ECO:0000313" key="2">
    <source>
        <dbReference type="EMBL" id="PPK92129.1"/>
    </source>
</evidence>
<protein>
    <submittedName>
        <fullName evidence="2">Uncharacterized protein</fullName>
    </submittedName>
</protein>
<evidence type="ECO:0000313" key="3">
    <source>
        <dbReference type="Proteomes" id="UP000239485"/>
    </source>
</evidence>
<dbReference type="Proteomes" id="UP000239485">
    <property type="component" value="Unassembled WGS sequence"/>
</dbReference>
<name>A0A2S6ID49_9ACTN</name>
<accession>A0A2S6ID49</accession>
<gene>
    <name evidence="2" type="ORF">CLV92_11797</name>
</gene>
<dbReference type="AlphaFoldDB" id="A0A2S6ID49"/>
<reference evidence="2 3" key="1">
    <citation type="submission" date="2018-02" db="EMBL/GenBank/DDBJ databases">
        <title>Genomic Encyclopedia of Archaeal and Bacterial Type Strains, Phase II (KMG-II): from individual species to whole genera.</title>
        <authorList>
            <person name="Goeker M."/>
        </authorList>
    </citation>
    <scope>NUCLEOTIDE SEQUENCE [LARGE SCALE GENOMIC DNA]</scope>
    <source>
        <strain evidence="2 3">DSM 22857</strain>
    </source>
</reference>
<organism evidence="2 3">
    <name type="scientific">Kineococcus xinjiangensis</name>
    <dbReference type="NCBI Taxonomy" id="512762"/>
    <lineage>
        <taxon>Bacteria</taxon>
        <taxon>Bacillati</taxon>
        <taxon>Actinomycetota</taxon>
        <taxon>Actinomycetes</taxon>
        <taxon>Kineosporiales</taxon>
        <taxon>Kineosporiaceae</taxon>
        <taxon>Kineococcus</taxon>
    </lineage>
</organism>
<comment type="caution">
    <text evidence="2">The sequence shown here is derived from an EMBL/GenBank/DDBJ whole genome shotgun (WGS) entry which is preliminary data.</text>
</comment>